<organism evidence="1 2">
    <name type="scientific">Ditylenchus dipsaci</name>
    <dbReference type="NCBI Taxonomy" id="166011"/>
    <lineage>
        <taxon>Eukaryota</taxon>
        <taxon>Metazoa</taxon>
        <taxon>Ecdysozoa</taxon>
        <taxon>Nematoda</taxon>
        <taxon>Chromadorea</taxon>
        <taxon>Rhabditida</taxon>
        <taxon>Tylenchina</taxon>
        <taxon>Tylenchomorpha</taxon>
        <taxon>Sphaerularioidea</taxon>
        <taxon>Anguinidae</taxon>
        <taxon>Anguininae</taxon>
        <taxon>Ditylenchus</taxon>
    </lineage>
</organism>
<protein>
    <submittedName>
        <fullName evidence="2">Uncharacterized protein</fullName>
    </submittedName>
</protein>
<evidence type="ECO:0000313" key="2">
    <source>
        <dbReference type="WBParaSite" id="jg3515"/>
    </source>
</evidence>
<dbReference type="AlphaFoldDB" id="A0A915E7Y4"/>
<evidence type="ECO:0000313" key="1">
    <source>
        <dbReference type="Proteomes" id="UP000887574"/>
    </source>
</evidence>
<proteinExistence type="predicted"/>
<name>A0A915E7Y4_9BILA</name>
<dbReference type="WBParaSite" id="jg3515">
    <property type="protein sequence ID" value="jg3515"/>
    <property type="gene ID" value="jg3515"/>
</dbReference>
<reference evidence="2" key="1">
    <citation type="submission" date="2022-11" db="UniProtKB">
        <authorList>
            <consortium name="WormBaseParasite"/>
        </authorList>
    </citation>
    <scope>IDENTIFICATION</scope>
</reference>
<keyword evidence="1" id="KW-1185">Reference proteome</keyword>
<dbReference type="Proteomes" id="UP000887574">
    <property type="component" value="Unplaced"/>
</dbReference>
<accession>A0A915E7Y4</accession>
<sequence length="101" mass="11701">MQIPGIQTTNAANGKRAIGKSNKYQLPGKMHWKSLWAFVIMDSQHFLFSTHPLTNTSDLRTSQSTWAVLNTRRCLQRINKLDVRYQSMLHQLHNIILHPMS</sequence>